<sequence>MPPRDESPKSTEKQHSPPFSATVIRRLPVRLFWLFSSWGFSIVSAAVFLALAVVVWFCDLRETALWRSKKRSPALDPERIHIRRDFLECVTDKRARNFLMDIRFGRGKSEPEKPPPKKEYEEE</sequence>
<gene>
    <name evidence="2" type="ORF">L596_021851</name>
</gene>
<keyword evidence="1" id="KW-1133">Transmembrane helix</keyword>
<organism evidence="2 3">
    <name type="scientific">Steinernema carpocapsae</name>
    <name type="common">Entomopathogenic nematode</name>
    <dbReference type="NCBI Taxonomy" id="34508"/>
    <lineage>
        <taxon>Eukaryota</taxon>
        <taxon>Metazoa</taxon>
        <taxon>Ecdysozoa</taxon>
        <taxon>Nematoda</taxon>
        <taxon>Chromadorea</taxon>
        <taxon>Rhabditida</taxon>
        <taxon>Tylenchina</taxon>
        <taxon>Panagrolaimomorpha</taxon>
        <taxon>Strongyloidoidea</taxon>
        <taxon>Steinernematidae</taxon>
        <taxon>Steinernema</taxon>
    </lineage>
</organism>
<accession>A0A4U5MK20</accession>
<comment type="caution">
    <text evidence="2">The sequence shown here is derived from an EMBL/GenBank/DDBJ whole genome shotgun (WGS) entry which is preliminary data.</text>
</comment>
<dbReference type="Proteomes" id="UP000298663">
    <property type="component" value="Unassembled WGS sequence"/>
</dbReference>
<protein>
    <submittedName>
        <fullName evidence="2">Uncharacterized protein</fullName>
    </submittedName>
</protein>
<evidence type="ECO:0000313" key="3">
    <source>
        <dbReference type="Proteomes" id="UP000298663"/>
    </source>
</evidence>
<keyword evidence="1" id="KW-0472">Membrane</keyword>
<evidence type="ECO:0000256" key="1">
    <source>
        <dbReference type="SAM" id="Phobius"/>
    </source>
</evidence>
<feature type="transmembrane region" description="Helical" evidence="1">
    <location>
        <begin position="38"/>
        <end position="60"/>
    </location>
</feature>
<reference evidence="2 3" key="1">
    <citation type="journal article" date="2015" name="Genome Biol.">
        <title>Comparative genomics of Steinernema reveals deeply conserved gene regulatory networks.</title>
        <authorList>
            <person name="Dillman A.R."/>
            <person name="Macchietto M."/>
            <person name="Porter C.F."/>
            <person name="Rogers A."/>
            <person name="Williams B."/>
            <person name="Antoshechkin I."/>
            <person name="Lee M.M."/>
            <person name="Goodwin Z."/>
            <person name="Lu X."/>
            <person name="Lewis E.E."/>
            <person name="Goodrich-Blair H."/>
            <person name="Stock S.P."/>
            <person name="Adams B.J."/>
            <person name="Sternberg P.W."/>
            <person name="Mortazavi A."/>
        </authorList>
    </citation>
    <scope>NUCLEOTIDE SEQUENCE [LARGE SCALE GENOMIC DNA]</scope>
    <source>
        <strain evidence="2 3">ALL</strain>
    </source>
</reference>
<dbReference type="AlphaFoldDB" id="A0A4U5MK20"/>
<proteinExistence type="predicted"/>
<name>A0A4U5MK20_STECR</name>
<dbReference type="EMBL" id="AZBU02000007">
    <property type="protein sequence ID" value="TKR69737.1"/>
    <property type="molecule type" value="Genomic_DNA"/>
</dbReference>
<reference evidence="2 3" key="2">
    <citation type="journal article" date="2019" name="G3 (Bethesda)">
        <title>Hybrid Assembly of the Genome of the Entomopathogenic Nematode Steinernema carpocapsae Identifies the X-Chromosome.</title>
        <authorList>
            <person name="Serra L."/>
            <person name="Macchietto M."/>
            <person name="Macias-Munoz A."/>
            <person name="McGill C.J."/>
            <person name="Rodriguez I.M."/>
            <person name="Rodriguez B."/>
            <person name="Murad R."/>
            <person name="Mortazavi A."/>
        </authorList>
    </citation>
    <scope>NUCLEOTIDE SEQUENCE [LARGE SCALE GENOMIC DNA]</scope>
    <source>
        <strain evidence="2 3">ALL</strain>
    </source>
</reference>
<keyword evidence="1" id="KW-0812">Transmembrane</keyword>
<keyword evidence="3" id="KW-1185">Reference proteome</keyword>
<evidence type="ECO:0000313" key="2">
    <source>
        <dbReference type="EMBL" id="TKR69737.1"/>
    </source>
</evidence>